<dbReference type="InterPro" id="IPR000192">
    <property type="entry name" value="Aminotrans_V_dom"/>
</dbReference>
<dbReference type="PANTHER" id="PTHR43586:SF15">
    <property type="entry name" value="BLR3095 PROTEIN"/>
    <property type="match status" value="1"/>
</dbReference>
<accession>A0A6J7HI56</accession>
<dbReference type="InterPro" id="IPR015424">
    <property type="entry name" value="PyrdxlP-dep_Trfase"/>
</dbReference>
<feature type="domain" description="Aminotransferase class V" evidence="1">
    <location>
        <begin position="70"/>
        <end position="369"/>
    </location>
</feature>
<gene>
    <name evidence="2" type="ORF">UFOPK3720_00089</name>
</gene>
<evidence type="ECO:0000313" key="2">
    <source>
        <dbReference type="EMBL" id="CAB4918306.1"/>
    </source>
</evidence>
<dbReference type="InterPro" id="IPR015421">
    <property type="entry name" value="PyrdxlP-dep_Trfase_major"/>
</dbReference>
<dbReference type="PANTHER" id="PTHR43586">
    <property type="entry name" value="CYSTEINE DESULFURASE"/>
    <property type="match status" value="1"/>
</dbReference>
<organism evidence="2">
    <name type="scientific">freshwater metagenome</name>
    <dbReference type="NCBI Taxonomy" id="449393"/>
    <lineage>
        <taxon>unclassified sequences</taxon>
        <taxon>metagenomes</taxon>
        <taxon>ecological metagenomes</taxon>
    </lineage>
</organism>
<protein>
    <submittedName>
        <fullName evidence="2">Unannotated protein</fullName>
    </submittedName>
</protein>
<dbReference type="EMBL" id="CAFBNB010000009">
    <property type="protein sequence ID" value="CAB4918306.1"/>
    <property type="molecule type" value="Genomic_DNA"/>
</dbReference>
<dbReference type="Gene3D" id="3.40.640.10">
    <property type="entry name" value="Type I PLP-dependent aspartate aminotransferase-like (Major domain)"/>
    <property type="match status" value="1"/>
</dbReference>
<dbReference type="Pfam" id="PF00266">
    <property type="entry name" value="Aminotran_5"/>
    <property type="match status" value="1"/>
</dbReference>
<dbReference type="Gene3D" id="3.90.1150.10">
    <property type="entry name" value="Aspartate Aminotransferase, domain 1"/>
    <property type="match status" value="1"/>
</dbReference>
<proteinExistence type="predicted"/>
<sequence>MKSLLPTWPRTQNGEGHTLDADMSTYREQFPVFEKVAYLNSCSQGALANSVRAAMESYMDGMDEFGSLWETWAGKQEEVRGLLARLFGTTPGEVAVTASASAAIDSIASAMFLDGGPRKVITTSLEFPTAGQIWHAQEARGVSVVHVPAGPDHRLAIDDLAAAIDDDTALVSVTHVCYRNGAMTDLAAVIELAHSRGVRVLVDAYQSGGAVPIDFAALGADFLVGGCLKYMLGMPGVGFGLVTAQACADLVPTSTGWFAARDIFAMDIYGYDPAIDARRFEAGTPVVPSLYAVAAGLELLLEVGVARAWEVSSGLHDQVRAGVADLGGTVVTPAGAGEHGPMIAVAATDEHALVSAMGEDGVVVSSRDGNIRISPHFYNNPADIEAALASMRRNRHLLA</sequence>
<reference evidence="2" key="1">
    <citation type="submission" date="2020-05" db="EMBL/GenBank/DDBJ databases">
        <authorList>
            <person name="Chiriac C."/>
            <person name="Salcher M."/>
            <person name="Ghai R."/>
            <person name="Kavagutti S V."/>
        </authorList>
    </citation>
    <scope>NUCLEOTIDE SEQUENCE</scope>
</reference>
<name>A0A6J7HI56_9ZZZZ</name>
<dbReference type="AlphaFoldDB" id="A0A6J7HI56"/>
<evidence type="ECO:0000259" key="1">
    <source>
        <dbReference type="Pfam" id="PF00266"/>
    </source>
</evidence>
<dbReference type="InterPro" id="IPR015422">
    <property type="entry name" value="PyrdxlP-dep_Trfase_small"/>
</dbReference>
<dbReference type="SUPFAM" id="SSF53383">
    <property type="entry name" value="PLP-dependent transferases"/>
    <property type="match status" value="1"/>
</dbReference>